<protein>
    <submittedName>
        <fullName evidence="2">Uncharacterized protein</fullName>
    </submittedName>
</protein>
<comment type="caution">
    <text evidence="2">The sequence shown here is derived from an EMBL/GenBank/DDBJ whole genome shotgun (WGS) entry which is preliminary data.</text>
</comment>
<evidence type="ECO:0000313" key="2">
    <source>
        <dbReference type="EMBL" id="KAK2176022.1"/>
    </source>
</evidence>
<dbReference type="EMBL" id="JAODUO010000691">
    <property type="protein sequence ID" value="KAK2176022.1"/>
    <property type="molecule type" value="Genomic_DNA"/>
</dbReference>
<keyword evidence="1" id="KW-0732">Signal</keyword>
<reference evidence="2" key="1">
    <citation type="journal article" date="2023" name="Mol. Biol. Evol.">
        <title>Third-Generation Sequencing Reveals the Adaptive Role of the Epigenome in Three Deep-Sea Polychaetes.</title>
        <authorList>
            <person name="Perez M."/>
            <person name="Aroh O."/>
            <person name="Sun Y."/>
            <person name="Lan Y."/>
            <person name="Juniper S.K."/>
            <person name="Young C.R."/>
            <person name="Angers B."/>
            <person name="Qian P.Y."/>
        </authorList>
    </citation>
    <scope>NUCLEOTIDE SEQUENCE</scope>
    <source>
        <strain evidence="2">R07B-5</strain>
    </source>
</reference>
<name>A0AAD9KR70_RIDPI</name>
<feature type="signal peptide" evidence="1">
    <location>
        <begin position="1"/>
        <end position="22"/>
    </location>
</feature>
<evidence type="ECO:0000313" key="3">
    <source>
        <dbReference type="Proteomes" id="UP001209878"/>
    </source>
</evidence>
<dbReference type="Proteomes" id="UP001209878">
    <property type="component" value="Unassembled WGS sequence"/>
</dbReference>
<accession>A0AAD9KR70</accession>
<evidence type="ECO:0000256" key="1">
    <source>
        <dbReference type="SAM" id="SignalP"/>
    </source>
</evidence>
<feature type="chain" id="PRO_5041902525" evidence="1">
    <location>
        <begin position="23"/>
        <end position="83"/>
    </location>
</feature>
<gene>
    <name evidence="2" type="ORF">NP493_691g02053</name>
</gene>
<keyword evidence="3" id="KW-1185">Reference proteome</keyword>
<organism evidence="2 3">
    <name type="scientific">Ridgeia piscesae</name>
    <name type="common">Tubeworm</name>
    <dbReference type="NCBI Taxonomy" id="27915"/>
    <lineage>
        <taxon>Eukaryota</taxon>
        <taxon>Metazoa</taxon>
        <taxon>Spiralia</taxon>
        <taxon>Lophotrochozoa</taxon>
        <taxon>Annelida</taxon>
        <taxon>Polychaeta</taxon>
        <taxon>Sedentaria</taxon>
        <taxon>Canalipalpata</taxon>
        <taxon>Sabellida</taxon>
        <taxon>Siboglinidae</taxon>
        <taxon>Ridgeia</taxon>
    </lineage>
</organism>
<dbReference type="AlphaFoldDB" id="A0AAD9KR70"/>
<sequence>MKCCAQYVIVTLLLLSSSVTSSYTVDRQNYDDKPCPCVDNCRGSMRQCLEDNTGLVDYLKLSLPKPCYTFINDCLENCLQNKY</sequence>
<proteinExistence type="predicted"/>